<feature type="transmembrane region" description="Helical" evidence="1">
    <location>
        <begin position="171"/>
        <end position="192"/>
    </location>
</feature>
<evidence type="ECO:0000256" key="1">
    <source>
        <dbReference type="SAM" id="Phobius"/>
    </source>
</evidence>
<feature type="chain" id="PRO_5036191892" evidence="2">
    <location>
        <begin position="22"/>
        <end position="197"/>
    </location>
</feature>
<evidence type="ECO:0000256" key="2">
    <source>
        <dbReference type="SAM" id="SignalP"/>
    </source>
</evidence>
<protein>
    <submittedName>
        <fullName evidence="4">Uncharacterized protein</fullName>
    </submittedName>
</protein>
<evidence type="ECO:0000313" key="3">
    <source>
        <dbReference type="EMBL" id="CAD9868665.1"/>
    </source>
</evidence>
<proteinExistence type="predicted"/>
<feature type="signal peptide" evidence="2">
    <location>
        <begin position="1"/>
        <end position="21"/>
    </location>
</feature>
<keyword evidence="1" id="KW-0472">Membrane</keyword>
<dbReference type="EMBL" id="HBHR01017360">
    <property type="protein sequence ID" value="CAD9868665.1"/>
    <property type="molecule type" value="Transcribed_RNA"/>
</dbReference>
<keyword evidence="1" id="KW-1133">Transmembrane helix</keyword>
<evidence type="ECO:0000313" key="4">
    <source>
        <dbReference type="EMBL" id="CAD9868667.1"/>
    </source>
</evidence>
<dbReference type="AlphaFoldDB" id="A0A6U1PC24"/>
<accession>A0A6U1PC24</accession>
<dbReference type="InterPro" id="IPR009500">
    <property type="entry name" value="DUF1118"/>
</dbReference>
<keyword evidence="2" id="KW-0732">Signal</keyword>
<sequence length="197" mass="20140">MKLFCAVITLVLAAVAPAVMAFQPMAAPALSSSTKAFSSPRVAPLQGTVEEEAIAETLIKAENLKLLTRVSKLGLLSKAEKFGISLSKLEPFLKLADESGVLLELEKSSAKTFPLLPKAVDQAPALLSLAESALALNPSVLLAGAAASAAAGAYAIYAIPDDSITNMALQSFIAIPLIAVIPGAAVVGSTVLSKLKA</sequence>
<gene>
    <name evidence="3" type="ORF">FJAP1339_LOCUS8706</name>
    <name evidence="4" type="ORF">FJAP1339_LOCUS8707</name>
</gene>
<dbReference type="Pfam" id="PF06549">
    <property type="entry name" value="DUF1118"/>
    <property type="match status" value="1"/>
</dbReference>
<dbReference type="EMBL" id="HBHR01017361">
    <property type="protein sequence ID" value="CAD9868667.1"/>
    <property type="molecule type" value="Transcribed_RNA"/>
</dbReference>
<reference evidence="4" key="1">
    <citation type="submission" date="2021-01" db="EMBL/GenBank/DDBJ databases">
        <authorList>
            <person name="Corre E."/>
            <person name="Pelletier E."/>
            <person name="Niang G."/>
            <person name="Scheremetjew M."/>
            <person name="Finn R."/>
            <person name="Kale V."/>
            <person name="Holt S."/>
            <person name="Cochrane G."/>
            <person name="Meng A."/>
            <person name="Brown T."/>
            <person name="Cohen L."/>
        </authorList>
    </citation>
    <scope>NUCLEOTIDE SEQUENCE</scope>
    <source>
        <strain evidence="4">CCMP1661</strain>
    </source>
</reference>
<feature type="transmembrane region" description="Helical" evidence="1">
    <location>
        <begin position="140"/>
        <end position="159"/>
    </location>
</feature>
<organism evidence="4">
    <name type="scientific">Fibrocapsa japonica</name>
    <dbReference type="NCBI Taxonomy" id="94617"/>
    <lineage>
        <taxon>Eukaryota</taxon>
        <taxon>Sar</taxon>
        <taxon>Stramenopiles</taxon>
        <taxon>Ochrophyta</taxon>
        <taxon>Raphidophyceae</taxon>
        <taxon>Chattonellales</taxon>
        <taxon>Chattonellaceae</taxon>
        <taxon>Fibrocapsa</taxon>
    </lineage>
</organism>
<name>A0A6U1PC24_9STRA</name>
<keyword evidence="1" id="KW-0812">Transmembrane</keyword>